<protein>
    <submittedName>
        <fullName evidence="1">L-rhamnose mutarotase</fullName>
    </submittedName>
</protein>
<dbReference type="Pfam" id="PF05336">
    <property type="entry name" value="rhaM"/>
    <property type="match status" value="1"/>
</dbReference>
<name>A0A5C7B1L9_9FLAO</name>
<dbReference type="InterPro" id="IPR008000">
    <property type="entry name" value="Rham/fucose_mutarotase"/>
</dbReference>
<comment type="caution">
    <text evidence="1">The sequence shown here is derived from an EMBL/GenBank/DDBJ whole genome shotgun (WGS) entry which is preliminary data.</text>
</comment>
<sequence>MSAKKFKRFTYLFSEESTAYKVIKKLNAEDFQKHIKKSGILSIEVYQKSPNYFVLIDTEVHLTNDEVSTILSTQLNALERIYEFEQKEIYKAKEGQLKTRIGEKKRFVWTLLLQEDETLIEEYKEVHSMGKAWPEITNNMKTVGVKDMEIYLSGTQAILIMDTKPDFNLDEVGPKWQKLPREEEWQAYVAKFQRTDPNSSIQEKWQDMRRL</sequence>
<dbReference type="Proteomes" id="UP000321790">
    <property type="component" value="Unassembled WGS sequence"/>
</dbReference>
<keyword evidence="2" id="KW-1185">Reference proteome</keyword>
<dbReference type="OrthoDB" id="1430580at2"/>
<reference evidence="2" key="1">
    <citation type="submission" date="2019-08" db="EMBL/GenBank/DDBJ databases">
        <title>Seonamhaeicola sediminis sp. nov., isolated from marine sediment.</title>
        <authorList>
            <person name="Cao W.R."/>
        </authorList>
    </citation>
    <scope>NUCLEOTIDE SEQUENCE [LARGE SCALE GENOMIC DNA]</scope>
    <source>
        <strain evidence="2">Gy8</strain>
    </source>
</reference>
<dbReference type="GO" id="GO:0016857">
    <property type="term" value="F:racemase and epimerase activity, acting on carbohydrates and derivatives"/>
    <property type="evidence" value="ECO:0007669"/>
    <property type="project" value="InterPro"/>
</dbReference>
<gene>
    <name evidence="1" type="ORF">FUA26_06815</name>
</gene>
<dbReference type="SUPFAM" id="SSF54909">
    <property type="entry name" value="Dimeric alpha+beta barrel"/>
    <property type="match status" value="1"/>
</dbReference>
<accession>A0A5C7B1L9</accession>
<organism evidence="1 2">
    <name type="scientific">Seonamhaeicola algicola</name>
    <dbReference type="NCBI Taxonomy" id="1719036"/>
    <lineage>
        <taxon>Bacteria</taxon>
        <taxon>Pseudomonadati</taxon>
        <taxon>Bacteroidota</taxon>
        <taxon>Flavobacteriia</taxon>
        <taxon>Flavobacteriales</taxon>
        <taxon>Flavobacteriaceae</taxon>
    </lineage>
</organism>
<proteinExistence type="predicted"/>
<dbReference type="Gene3D" id="3.30.70.100">
    <property type="match status" value="1"/>
</dbReference>
<evidence type="ECO:0000313" key="2">
    <source>
        <dbReference type="Proteomes" id="UP000321790"/>
    </source>
</evidence>
<dbReference type="PANTHER" id="PTHR43239">
    <property type="entry name" value="UPF0734 PROTEIN DDB_G0273871/DDB_G0273177"/>
    <property type="match status" value="1"/>
</dbReference>
<evidence type="ECO:0000313" key="1">
    <source>
        <dbReference type="EMBL" id="TXE11772.1"/>
    </source>
</evidence>
<dbReference type="InterPro" id="IPR052996">
    <property type="entry name" value="Carb_Metab_Mutarotase"/>
</dbReference>
<dbReference type="PANTHER" id="PTHR43239:SF1">
    <property type="entry name" value="UPF0734 PROTEIN DDB_G0273871_DDB_G0273177"/>
    <property type="match status" value="1"/>
</dbReference>
<dbReference type="InterPro" id="IPR011008">
    <property type="entry name" value="Dimeric_a/b-barrel"/>
</dbReference>
<dbReference type="AlphaFoldDB" id="A0A5C7B1L9"/>
<dbReference type="RefSeq" id="WP_147133441.1">
    <property type="nucleotide sequence ID" value="NZ_VOSC01000019.1"/>
</dbReference>
<dbReference type="EMBL" id="VOSC01000019">
    <property type="protein sequence ID" value="TXE11772.1"/>
    <property type="molecule type" value="Genomic_DNA"/>
</dbReference>